<proteinExistence type="predicted"/>
<evidence type="ECO:0000313" key="1">
    <source>
        <dbReference type="EMBL" id="CAJ1872435.1"/>
    </source>
</evidence>
<reference evidence="1" key="1">
    <citation type="submission" date="2023-10" db="EMBL/GenBank/DDBJ databases">
        <authorList>
            <person name="Domelevo Entfellner J.-B."/>
        </authorList>
    </citation>
    <scope>NUCLEOTIDE SEQUENCE</scope>
</reference>
<dbReference type="AlphaFoldDB" id="A0AA86VAM5"/>
<evidence type="ECO:0000313" key="2">
    <source>
        <dbReference type="Proteomes" id="UP001189624"/>
    </source>
</evidence>
<dbReference type="Proteomes" id="UP001189624">
    <property type="component" value="Chromosome 1"/>
</dbReference>
<accession>A0AA86VAM5</accession>
<sequence length="58" mass="6323">MAPKKIEEGRCGNIYDLYSGDVCCVILTPVECYGVGNFVCHFRVCGVASWSVDFARGS</sequence>
<organism evidence="1 2">
    <name type="scientific">Sphenostylis stenocarpa</name>
    <dbReference type="NCBI Taxonomy" id="92480"/>
    <lineage>
        <taxon>Eukaryota</taxon>
        <taxon>Viridiplantae</taxon>
        <taxon>Streptophyta</taxon>
        <taxon>Embryophyta</taxon>
        <taxon>Tracheophyta</taxon>
        <taxon>Spermatophyta</taxon>
        <taxon>Magnoliopsida</taxon>
        <taxon>eudicotyledons</taxon>
        <taxon>Gunneridae</taxon>
        <taxon>Pentapetalae</taxon>
        <taxon>rosids</taxon>
        <taxon>fabids</taxon>
        <taxon>Fabales</taxon>
        <taxon>Fabaceae</taxon>
        <taxon>Papilionoideae</taxon>
        <taxon>50 kb inversion clade</taxon>
        <taxon>NPAAA clade</taxon>
        <taxon>indigoferoid/millettioid clade</taxon>
        <taxon>Phaseoleae</taxon>
        <taxon>Sphenostylis</taxon>
    </lineage>
</organism>
<gene>
    <name evidence="1" type="ORF">AYBTSS11_LOCUS2464</name>
</gene>
<name>A0AA86VAM5_9FABA</name>
<protein>
    <submittedName>
        <fullName evidence="1">Uncharacterized protein</fullName>
    </submittedName>
</protein>
<keyword evidence="2" id="KW-1185">Reference proteome</keyword>
<dbReference type="Gramene" id="rna-AYBTSS11_LOCUS2464">
    <property type="protein sequence ID" value="CAJ1872435.1"/>
    <property type="gene ID" value="gene-AYBTSS11_LOCUS2464"/>
</dbReference>
<dbReference type="EMBL" id="OY731398">
    <property type="protein sequence ID" value="CAJ1872435.1"/>
    <property type="molecule type" value="Genomic_DNA"/>
</dbReference>